<name>A0A644XGI5_9ZZZZ</name>
<reference evidence="2" key="1">
    <citation type="submission" date="2019-08" db="EMBL/GenBank/DDBJ databases">
        <authorList>
            <person name="Kucharzyk K."/>
            <person name="Murdoch R.W."/>
            <person name="Higgins S."/>
            <person name="Loffler F."/>
        </authorList>
    </citation>
    <scope>NUCLEOTIDE SEQUENCE</scope>
</reference>
<dbReference type="EMBL" id="VSSQ01002086">
    <property type="protein sequence ID" value="MPM13224.1"/>
    <property type="molecule type" value="Genomic_DNA"/>
</dbReference>
<dbReference type="Pfam" id="PF01894">
    <property type="entry name" value="YjbQ"/>
    <property type="match status" value="1"/>
</dbReference>
<proteinExistence type="inferred from homology"/>
<protein>
    <recommendedName>
        <fullName evidence="3">Secondary thiamine-phosphate synthase enzyme</fullName>
    </recommendedName>
</protein>
<dbReference type="SUPFAM" id="SSF111038">
    <property type="entry name" value="YjbQ-like"/>
    <property type="match status" value="1"/>
</dbReference>
<dbReference type="PANTHER" id="PTHR30615">
    <property type="entry name" value="UNCHARACTERIZED PROTEIN YJBQ-RELATED"/>
    <property type="match status" value="1"/>
</dbReference>
<organism evidence="2">
    <name type="scientific">bioreactor metagenome</name>
    <dbReference type="NCBI Taxonomy" id="1076179"/>
    <lineage>
        <taxon>unclassified sequences</taxon>
        <taxon>metagenomes</taxon>
        <taxon>ecological metagenomes</taxon>
    </lineage>
</organism>
<evidence type="ECO:0008006" key="3">
    <source>
        <dbReference type="Google" id="ProtNLM"/>
    </source>
</evidence>
<accession>A0A644XGI5</accession>
<dbReference type="PANTHER" id="PTHR30615:SF8">
    <property type="entry name" value="UPF0047 PROTEIN C4A8.02C"/>
    <property type="match status" value="1"/>
</dbReference>
<comment type="caution">
    <text evidence="2">The sequence shown here is derived from an EMBL/GenBank/DDBJ whole genome shotgun (WGS) entry which is preliminary data.</text>
</comment>
<dbReference type="AlphaFoldDB" id="A0A644XGI5"/>
<sequence length="206" mass="23524">MEFQVFQKEIELQSRGWIPTFHDISKEVMEIVAASGVKNGTCAVVSHHTTCSVMIQECSHDLDSFDLEYLQHDLLDIMRRMIPDFATENQYRHPGPVHAQFGRACGEPGNYTSMNTDGHLRSVFFGRSETVTIKDGKLDAGEFAHIYFIDWDHVRARHRQVNVTVMGTTDDVASRKWNGGETINTLRKFTEAEIASMPEFTLQQER</sequence>
<dbReference type="InterPro" id="IPR001602">
    <property type="entry name" value="UPF0047_YjbQ-like"/>
</dbReference>
<evidence type="ECO:0000313" key="2">
    <source>
        <dbReference type="EMBL" id="MPM13224.1"/>
    </source>
</evidence>
<evidence type="ECO:0000256" key="1">
    <source>
        <dbReference type="ARBA" id="ARBA00005534"/>
    </source>
</evidence>
<dbReference type="Gene3D" id="2.60.120.460">
    <property type="entry name" value="YjbQ-like"/>
    <property type="match status" value="1"/>
</dbReference>
<comment type="similarity">
    <text evidence="1">Belongs to the UPF0047 family.</text>
</comment>
<gene>
    <name evidence="2" type="ORF">SDC9_59580</name>
</gene>
<dbReference type="InterPro" id="IPR035917">
    <property type="entry name" value="YjbQ-like_sf"/>
</dbReference>